<dbReference type="Gene3D" id="1.10.3210.10">
    <property type="entry name" value="Hypothetical protein af1432"/>
    <property type="match status" value="2"/>
</dbReference>
<sequence length="423" mass="48521">MKISMDKIIMAMSTALDLAQMSSRNSDNDKQDMIIEKITNVDYSNHKYMHHSKRTAYIALRIANYLNLNEENKKEIYISALLHDIGAANCFKESHHSTTFIKQHCKIGANIIKPLPRFKKISKILLYHHENFNGSGAIGIKGSNIPLESQIIRISDLIEILYKEDEPTFKQRKYIQDWVKKQIEIIFSPKIANAVLDISSKDIFWFDINNICFTDVILDRIKPELNIYLNLDEFQVIAEIFANIIDDKSKFTARHSKGIANLAYEVSKYIGFNEEKCVKMRIAGLLHDIGKLAIPLNILDKDGPLNNEEFEIIKSHVYYTKIILDEIEDINDISTWASNHHEKLNGHGYPAGLTAKDLSEESRILGVCDIYQALTEDRPYRSGLGREKSFDIIQDMVNSGFVCEKAFSNLRNTLISSHKFDEI</sequence>
<dbReference type="InterPro" id="IPR003607">
    <property type="entry name" value="HD/PDEase_dom"/>
</dbReference>
<keyword evidence="3" id="KW-1185">Reference proteome</keyword>
<dbReference type="PANTHER" id="PTHR43155">
    <property type="entry name" value="CYCLIC DI-GMP PHOSPHODIESTERASE PA4108-RELATED"/>
    <property type="match status" value="1"/>
</dbReference>
<reference evidence="2 3" key="1">
    <citation type="submission" date="2021-03" db="EMBL/GenBank/DDBJ databases">
        <title>Genomic Encyclopedia of Type Strains, Phase IV (KMG-IV): sequencing the most valuable type-strain genomes for metagenomic binning, comparative biology and taxonomic classification.</title>
        <authorList>
            <person name="Goeker M."/>
        </authorList>
    </citation>
    <scope>NUCLEOTIDE SEQUENCE [LARGE SCALE GENOMIC DNA]</scope>
    <source>
        <strain evidence="2 3">DSM 28783</strain>
    </source>
</reference>
<dbReference type="PANTHER" id="PTHR43155:SF1">
    <property type="entry name" value="3'3'-CGAMP-SPECIFIC PHOSPHODIESTERASE 1"/>
    <property type="match status" value="1"/>
</dbReference>
<gene>
    <name evidence="2" type="ORF">J2Z42_001844</name>
</gene>
<dbReference type="Pfam" id="PF01966">
    <property type="entry name" value="HD"/>
    <property type="match status" value="1"/>
</dbReference>
<dbReference type="Pfam" id="PF13487">
    <property type="entry name" value="HD_5"/>
    <property type="match status" value="1"/>
</dbReference>
<dbReference type="EMBL" id="JAGGLM010000011">
    <property type="protein sequence ID" value="MBP2033157.1"/>
    <property type="molecule type" value="Genomic_DNA"/>
</dbReference>
<accession>A0ABS4KT00</accession>
<dbReference type="InterPro" id="IPR006675">
    <property type="entry name" value="HDIG_dom"/>
</dbReference>
<proteinExistence type="predicted"/>
<dbReference type="SUPFAM" id="SSF109604">
    <property type="entry name" value="HD-domain/PDEase-like"/>
    <property type="match status" value="2"/>
</dbReference>
<dbReference type="NCBIfam" id="TIGR00277">
    <property type="entry name" value="HDIG"/>
    <property type="match status" value="1"/>
</dbReference>
<evidence type="ECO:0000313" key="3">
    <source>
        <dbReference type="Proteomes" id="UP001519307"/>
    </source>
</evidence>
<dbReference type="PROSITE" id="PS51832">
    <property type="entry name" value="HD_GYP"/>
    <property type="match status" value="1"/>
</dbReference>
<dbReference type="Proteomes" id="UP001519307">
    <property type="component" value="Unassembled WGS sequence"/>
</dbReference>
<dbReference type="CDD" id="cd00077">
    <property type="entry name" value="HDc"/>
    <property type="match status" value="2"/>
</dbReference>
<evidence type="ECO:0000313" key="2">
    <source>
        <dbReference type="EMBL" id="MBP2033157.1"/>
    </source>
</evidence>
<dbReference type="RefSeq" id="WP_209702308.1">
    <property type="nucleotide sequence ID" value="NZ_JAGGLM010000011.1"/>
</dbReference>
<dbReference type="InterPro" id="IPR006674">
    <property type="entry name" value="HD_domain"/>
</dbReference>
<comment type="caution">
    <text evidence="2">The sequence shown here is derived from an EMBL/GenBank/DDBJ whole genome shotgun (WGS) entry which is preliminary data.</text>
</comment>
<dbReference type="SMART" id="SM00471">
    <property type="entry name" value="HDc"/>
    <property type="match status" value="2"/>
</dbReference>
<feature type="domain" description="HD-GYP" evidence="1">
    <location>
        <begin position="230"/>
        <end position="423"/>
    </location>
</feature>
<organism evidence="2 3">
    <name type="scientific">Clostridium algifaecis</name>
    <dbReference type="NCBI Taxonomy" id="1472040"/>
    <lineage>
        <taxon>Bacteria</taxon>
        <taxon>Bacillati</taxon>
        <taxon>Bacillota</taxon>
        <taxon>Clostridia</taxon>
        <taxon>Eubacteriales</taxon>
        <taxon>Clostridiaceae</taxon>
        <taxon>Clostridium</taxon>
    </lineage>
</organism>
<name>A0ABS4KT00_9CLOT</name>
<evidence type="ECO:0000259" key="1">
    <source>
        <dbReference type="PROSITE" id="PS51832"/>
    </source>
</evidence>
<dbReference type="InterPro" id="IPR037522">
    <property type="entry name" value="HD_GYP_dom"/>
</dbReference>
<protein>
    <submittedName>
        <fullName evidence="2">Nucleotidyltransferase with HDIG domain</fullName>
    </submittedName>
</protein>